<protein>
    <submittedName>
        <fullName evidence="1">Uncharacterized protein</fullName>
    </submittedName>
</protein>
<dbReference type="AlphaFoldDB" id="A0A4U7B132"/>
<gene>
    <name evidence="1" type="ORF">C1H76_3046</name>
</gene>
<reference evidence="1 2" key="1">
    <citation type="submission" date="2018-02" db="EMBL/GenBank/DDBJ databases">
        <title>Draft genome sequences of Elsinoe sp., causing black scab on jojoba.</title>
        <authorList>
            <person name="Stodart B."/>
            <person name="Jeffress S."/>
            <person name="Ash G."/>
            <person name="Arun Chinnappa K."/>
        </authorList>
    </citation>
    <scope>NUCLEOTIDE SEQUENCE [LARGE SCALE GENOMIC DNA]</scope>
    <source>
        <strain evidence="1 2">Hillstone_2</strain>
    </source>
</reference>
<proteinExistence type="predicted"/>
<comment type="caution">
    <text evidence="1">The sequence shown here is derived from an EMBL/GenBank/DDBJ whole genome shotgun (WGS) entry which is preliminary data.</text>
</comment>
<evidence type="ECO:0000313" key="1">
    <source>
        <dbReference type="EMBL" id="TKX24439.1"/>
    </source>
</evidence>
<organism evidence="1 2">
    <name type="scientific">Elsinoe australis</name>
    <dbReference type="NCBI Taxonomy" id="40998"/>
    <lineage>
        <taxon>Eukaryota</taxon>
        <taxon>Fungi</taxon>
        <taxon>Dikarya</taxon>
        <taxon>Ascomycota</taxon>
        <taxon>Pezizomycotina</taxon>
        <taxon>Dothideomycetes</taxon>
        <taxon>Dothideomycetidae</taxon>
        <taxon>Myriangiales</taxon>
        <taxon>Elsinoaceae</taxon>
        <taxon>Elsinoe</taxon>
    </lineage>
</organism>
<accession>A0A4U7B132</accession>
<dbReference type="Proteomes" id="UP000308133">
    <property type="component" value="Unassembled WGS sequence"/>
</dbReference>
<dbReference type="EMBL" id="PTQR01000039">
    <property type="protein sequence ID" value="TKX24439.1"/>
    <property type="molecule type" value="Genomic_DNA"/>
</dbReference>
<evidence type="ECO:0000313" key="2">
    <source>
        <dbReference type="Proteomes" id="UP000308133"/>
    </source>
</evidence>
<name>A0A4U7B132_9PEZI</name>
<sequence>MGNEEGLAEKTADEVQMSLKTESSVGLDSAVGEGQKLGMDTEAKVMLLVCSGKKVQLRGKKSLVGGMEKRYPRDGPLCDFGADEVEGASSGWAEEAVWRCGEVLRSGMFLITSERRASMGEEGPETVRVTCKTEMEQREDEAESAAASKFQLDRLSMGAF</sequence>